<keyword evidence="4 7" id="KW-0812">Transmembrane</keyword>
<feature type="domain" description="Bacterial sugar transferase" evidence="8">
    <location>
        <begin position="262"/>
        <end position="446"/>
    </location>
</feature>
<evidence type="ECO:0000256" key="1">
    <source>
        <dbReference type="ARBA" id="ARBA00004141"/>
    </source>
</evidence>
<keyword evidence="6 7" id="KW-0472">Membrane</keyword>
<name>A0ABM7VGC3_9BACT</name>
<dbReference type="PANTHER" id="PTHR30576">
    <property type="entry name" value="COLANIC BIOSYNTHESIS UDP-GLUCOSE LIPID CARRIER TRANSFERASE"/>
    <property type="match status" value="1"/>
</dbReference>
<reference evidence="9 10" key="1">
    <citation type="submission" date="2021-12" db="EMBL/GenBank/DDBJ databases">
        <title>Genome sequencing of bacteria with rrn-lacking chromosome and rrn-plasmid.</title>
        <authorList>
            <person name="Anda M."/>
            <person name="Iwasaki W."/>
        </authorList>
    </citation>
    <scope>NUCLEOTIDE SEQUENCE [LARGE SCALE GENOMIC DNA]</scope>
    <source>
        <strain evidence="9 10">NBRC 101262</strain>
    </source>
</reference>
<feature type="transmembrane region" description="Helical" evidence="7">
    <location>
        <begin position="12"/>
        <end position="34"/>
    </location>
</feature>
<proteinExistence type="inferred from homology"/>
<evidence type="ECO:0000256" key="2">
    <source>
        <dbReference type="ARBA" id="ARBA00006464"/>
    </source>
</evidence>
<feature type="transmembrane region" description="Helical" evidence="7">
    <location>
        <begin position="109"/>
        <end position="132"/>
    </location>
</feature>
<evidence type="ECO:0000256" key="6">
    <source>
        <dbReference type="ARBA" id="ARBA00023136"/>
    </source>
</evidence>
<feature type="transmembrane region" description="Helical" evidence="7">
    <location>
        <begin position="76"/>
        <end position="97"/>
    </location>
</feature>
<evidence type="ECO:0000313" key="9">
    <source>
        <dbReference type="EMBL" id="BDD00005.1"/>
    </source>
</evidence>
<keyword evidence="3" id="KW-0808">Transferase</keyword>
<feature type="transmembrane region" description="Helical" evidence="7">
    <location>
        <begin position="267"/>
        <end position="289"/>
    </location>
</feature>
<evidence type="ECO:0000256" key="4">
    <source>
        <dbReference type="ARBA" id="ARBA00022692"/>
    </source>
</evidence>
<evidence type="ECO:0000256" key="3">
    <source>
        <dbReference type="ARBA" id="ARBA00022679"/>
    </source>
</evidence>
<gene>
    <name evidence="9" type="primary">wcaJ_1</name>
    <name evidence="9" type="ORF">PEPS_22850</name>
</gene>
<keyword evidence="5 7" id="KW-1133">Transmembrane helix</keyword>
<organism evidence="9 10">
    <name type="scientific">Persicobacter psychrovividus</name>
    <dbReference type="NCBI Taxonomy" id="387638"/>
    <lineage>
        <taxon>Bacteria</taxon>
        <taxon>Pseudomonadati</taxon>
        <taxon>Bacteroidota</taxon>
        <taxon>Cytophagia</taxon>
        <taxon>Cytophagales</taxon>
        <taxon>Persicobacteraceae</taxon>
        <taxon>Persicobacter</taxon>
    </lineage>
</organism>
<keyword evidence="10" id="KW-1185">Reference proteome</keyword>
<protein>
    <submittedName>
        <fullName evidence="9">Undecaprenyl-phosphate glucose phosphotransferase</fullName>
    </submittedName>
</protein>
<evidence type="ECO:0000256" key="5">
    <source>
        <dbReference type="ARBA" id="ARBA00022989"/>
    </source>
</evidence>
<dbReference type="Proteomes" id="UP001354989">
    <property type="component" value="Chromosome"/>
</dbReference>
<accession>A0ABM7VGC3</accession>
<dbReference type="NCBIfam" id="TIGR03025">
    <property type="entry name" value="EPS_sugtrans"/>
    <property type="match status" value="1"/>
</dbReference>
<dbReference type="InterPro" id="IPR017475">
    <property type="entry name" value="EPS_sugar_tfrase"/>
</dbReference>
<feature type="transmembrane region" description="Helical" evidence="7">
    <location>
        <begin position="46"/>
        <end position="64"/>
    </location>
</feature>
<dbReference type="RefSeq" id="WP_338397134.1">
    <property type="nucleotide sequence ID" value="NZ_AP025292.1"/>
</dbReference>
<dbReference type="PANTHER" id="PTHR30576:SF0">
    <property type="entry name" value="UNDECAPRENYL-PHOSPHATE N-ACETYLGALACTOSAMINYL 1-PHOSPHATE TRANSFERASE-RELATED"/>
    <property type="match status" value="1"/>
</dbReference>
<sequence>MRYGKYLKEVKLLGDLIALNVFYFLGQFLFETFVSSEAFPHRSMKVLLLIYNFAWLFSSSFLEIHETARSLQLERVFSRLLNALTIFLLAIFGVYGLSLVSLPPQYVCVTYLASSFGIIGFHMGFIVFLKFYRRAGYNIKNIVLLGDAEVTSDLKQIIFSRADLGFKVKGIFDREILADLEKFFDFLIVNEIQEVFCHPGHIEPEVLERLVEFTDDNIITLKIVPDFRGYIFKGMDVQLYGHVPVLKLKPHPFDNPMNQWLKRAFDIGFSLFFLIFIGAWLFPLMALLIRLESKGPVFFKQPRGGEGNKPFKVWKFRSMRVHDDKKVVQATKGDPRITKIGAFIRKTSIDELPQFINVLKGEMSVVGPRPHAVQHNEEYRPLIEKFNQRHKVKPGITGLAQAKGYRGETETVKMMADRVKMDRFYVENWSFWFDVKIIVMTVNSMLNGEEKAY</sequence>
<comment type="similarity">
    <text evidence="2">Belongs to the bacterial sugar transferase family.</text>
</comment>
<evidence type="ECO:0000259" key="8">
    <source>
        <dbReference type="Pfam" id="PF02397"/>
    </source>
</evidence>
<dbReference type="InterPro" id="IPR003362">
    <property type="entry name" value="Bact_transf"/>
</dbReference>
<evidence type="ECO:0000256" key="7">
    <source>
        <dbReference type="SAM" id="Phobius"/>
    </source>
</evidence>
<evidence type="ECO:0000313" key="10">
    <source>
        <dbReference type="Proteomes" id="UP001354989"/>
    </source>
</evidence>
<comment type="subcellular location">
    <subcellularLocation>
        <location evidence="1">Membrane</location>
        <topology evidence="1">Multi-pass membrane protein</topology>
    </subcellularLocation>
</comment>
<dbReference type="EMBL" id="AP025292">
    <property type="protein sequence ID" value="BDD00005.1"/>
    <property type="molecule type" value="Genomic_DNA"/>
</dbReference>
<dbReference type="Pfam" id="PF02397">
    <property type="entry name" value="Bac_transf"/>
    <property type="match status" value="1"/>
</dbReference>